<dbReference type="Proteomes" id="UP001172101">
    <property type="component" value="Unassembled WGS sequence"/>
</dbReference>
<sequence>MDSTARELARLHLGRPSPPRRDANLPRGLLGLPSKLVNKILDDVPTESAASFALSCKTLHAFISGPAQILSRDREARLRFLALIEPEHPELSACLDCARLHQRQRPSLSGPIFAHNFCLARYYQWRARSPRLPASILFTNYYTARHILNSLSSGTLSSPSFPKADQIWDRAVLDFGGVVETHSYRTKLIDDDIYLHSTITVRHPDGDENALREYVDGHWNYLVCEHIDATEEKVDQILPPVLSNLEREFSWTLSPYLFWDIFGSMRSCRKCCTDFQAKVALENLPLGGYRDKSTNGVRPSGKKRYWAITATRWCRLGQEPEVQSPLDPDMRRENAIWRIPLRKHPLETEQPA</sequence>
<reference evidence="2" key="1">
    <citation type="submission" date="2023-06" db="EMBL/GenBank/DDBJ databases">
        <title>Genome-scale phylogeny and comparative genomics of the fungal order Sordariales.</title>
        <authorList>
            <consortium name="Lawrence Berkeley National Laboratory"/>
            <person name="Hensen N."/>
            <person name="Bonometti L."/>
            <person name="Westerberg I."/>
            <person name="Brannstrom I.O."/>
            <person name="Guillou S."/>
            <person name="Cros-Aarteil S."/>
            <person name="Calhoun S."/>
            <person name="Haridas S."/>
            <person name="Kuo A."/>
            <person name="Mondo S."/>
            <person name="Pangilinan J."/>
            <person name="Riley R."/>
            <person name="LaButti K."/>
            <person name="Andreopoulos B."/>
            <person name="Lipzen A."/>
            <person name="Chen C."/>
            <person name="Yanf M."/>
            <person name="Daum C."/>
            <person name="Ng V."/>
            <person name="Clum A."/>
            <person name="Steindorff A."/>
            <person name="Ohm R."/>
            <person name="Martin F."/>
            <person name="Silar P."/>
            <person name="Natvig D."/>
            <person name="Lalanne C."/>
            <person name="Gautier V."/>
            <person name="Ament-velasquez S.L."/>
            <person name="Kruys A."/>
            <person name="Hutchinson M.I."/>
            <person name="Powell A.J."/>
            <person name="Barry K."/>
            <person name="Miller A.N."/>
            <person name="Grigoriev I.V."/>
            <person name="Debuchy R."/>
            <person name="Gladieux P."/>
            <person name="Thoren M.H."/>
            <person name="Johannesson H."/>
        </authorList>
    </citation>
    <scope>NUCLEOTIDE SEQUENCE</scope>
    <source>
        <strain evidence="2">SMH2392-1A</strain>
    </source>
</reference>
<dbReference type="RefSeq" id="XP_060293839.1">
    <property type="nucleotide sequence ID" value="XM_060440044.1"/>
</dbReference>
<dbReference type="InterPro" id="IPR001810">
    <property type="entry name" value="F-box_dom"/>
</dbReference>
<evidence type="ECO:0000313" key="2">
    <source>
        <dbReference type="EMBL" id="KAK0712516.1"/>
    </source>
</evidence>
<accession>A0AA40AAX3</accession>
<name>A0AA40AAX3_9PEZI</name>
<dbReference type="EMBL" id="JAUIRO010000005">
    <property type="protein sequence ID" value="KAK0712516.1"/>
    <property type="molecule type" value="Genomic_DNA"/>
</dbReference>
<dbReference type="PROSITE" id="PS50181">
    <property type="entry name" value="FBOX"/>
    <property type="match status" value="1"/>
</dbReference>
<protein>
    <recommendedName>
        <fullName evidence="1">F-box domain-containing protein</fullName>
    </recommendedName>
</protein>
<dbReference type="AlphaFoldDB" id="A0AA40AAX3"/>
<evidence type="ECO:0000313" key="3">
    <source>
        <dbReference type="Proteomes" id="UP001172101"/>
    </source>
</evidence>
<evidence type="ECO:0000259" key="1">
    <source>
        <dbReference type="PROSITE" id="PS50181"/>
    </source>
</evidence>
<keyword evidence="3" id="KW-1185">Reference proteome</keyword>
<proteinExistence type="predicted"/>
<comment type="caution">
    <text evidence="2">The sequence shown here is derived from an EMBL/GenBank/DDBJ whole genome shotgun (WGS) entry which is preliminary data.</text>
</comment>
<dbReference type="Pfam" id="PF00646">
    <property type="entry name" value="F-box"/>
    <property type="match status" value="1"/>
</dbReference>
<gene>
    <name evidence="2" type="ORF">B0T26DRAFT_676968</name>
</gene>
<feature type="domain" description="F-box" evidence="1">
    <location>
        <begin position="26"/>
        <end position="73"/>
    </location>
</feature>
<dbReference type="GeneID" id="85323314"/>
<organism evidence="2 3">
    <name type="scientific">Lasiosphaeria miniovina</name>
    <dbReference type="NCBI Taxonomy" id="1954250"/>
    <lineage>
        <taxon>Eukaryota</taxon>
        <taxon>Fungi</taxon>
        <taxon>Dikarya</taxon>
        <taxon>Ascomycota</taxon>
        <taxon>Pezizomycotina</taxon>
        <taxon>Sordariomycetes</taxon>
        <taxon>Sordariomycetidae</taxon>
        <taxon>Sordariales</taxon>
        <taxon>Lasiosphaeriaceae</taxon>
        <taxon>Lasiosphaeria</taxon>
    </lineage>
</organism>